<dbReference type="Pfam" id="PF01400">
    <property type="entry name" value="Astacin"/>
    <property type="match status" value="1"/>
</dbReference>
<comment type="caution">
    <text evidence="14">The sequence shown here is derived from an EMBL/GenBank/DDBJ whole genome shotgun (WGS) entry which is preliminary data.</text>
</comment>
<keyword evidence="7" id="KW-1015">Disulfide bond</keyword>
<evidence type="ECO:0000259" key="12">
    <source>
        <dbReference type="PROSITE" id="PS01180"/>
    </source>
</evidence>
<evidence type="ECO:0000256" key="11">
    <source>
        <dbReference type="SAM" id="MobiDB-lite"/>
    </source>
</evidence>
<evidence type="ECO:0000256" key="6">
    <source>
        <dbReference type="ARBA" id="ARBA00023049"/>
    </source>
</evidence>
<dbReference type="PANTHER" id="PTHR10127">
    <property type="entry name" value="DISCOIDIN, CUB, EGF, LAMININ , AND ZINC METALLOPROTEASE DOMAIN CONTAINING"/>
    <property type="match status" value="1"/>
</dbReference>
<dbReference type="InterPro" id="IPR024079">
    <property type="entry name" value="MetalloPept_cat_dom_sf"/>
</dbReference>
<dbReference type="PROSITE" id="PS51864">
    <property type="entry name" value="ASTACIN"/>
    <property type="match status" value="1"/>
</dbReference>
<dbReference type="SUPFAM" id="SSF49854">
    <property type="entry name" value="Spermadhesin, CUB domain"/>
    <property type="match status" value="1"/>
</dbReference>
<dbReference type="GO" id="GO:0004222">
    <property type="term" value="F:metalloendopeptidase activity"/>
    <property type="evidence" value="ECO:0007669"/>
    <property type="project" value="UniProtKB-UniRule"/>
</dbReference>
<dbReference type="CDD" id="cd00041">
    <property type="entry name" value="CUB"/>
    <property type="match status" value="1"/>
</dbReference>
<evidence type="ECO:0000256" key="5">
    <source>
        <dbReference type="ARBA" id="ARBA00022833"/>
    </source>
</evidence>
<dbReference type="EC" id="3.4.24.-" evidence="10"/>
<feature type="domain" description="CUB" evidence="12">
    <location>
        <begin position="321"/>
        <end position="386"/>
    </location>
</feature>
<evidence type="ECO:0000313" key="14">
    <source>
        <dbReference type="EMBL" id="KAK1154579.1"/>
    </source>
</evidence>
<dbReference type="Pfam" id="PF00431">
    <property type="entry name" value="CUB"/>
    <property type="match status" value="1"/>
</dbReference>
<dbReference type="Gene3D" id="2.60.120.290">
    <property type="entry name" value="Spermadhesin, CUB domain"/>
    <property type="match status" value="1"/>
</dbReference>
<keyword evidence="2 9" id="KW-0479">Metal-binding</keyword>
<proteinExistence type="predicted"/>
<accession>A0AAD8FV78</accession>
<keyword evidence="5 9" id="KW-0862">Zinc</keyword>
<dbReference type="EMBL" id="JAGXEW010000035">
    <property type="protein sequence ID" value="KAK1154579.1"/>
    <property type="molecule type" value="Genomic_DNA"/>
</dbReference>
<comment type="caution">
    <text evidence="8">Lacks conserved residue(s) required for the propagation of feature annotation.</text>
</comment>
<evidence type="ECO:0000256" key="7">
    <source>
        <dbReference type="ARBA" id="ARBA00023157"/>
    </source>
</evidence>
<feature type="region of interest" description="Disordered" evidence="11">
    <location>
        <begin position="66"/>
        <end position="85"/>
    </location>
</feature>
<dbReference type="PANTHER" id="PTHR10127:SF899">
    <property type="entry name" value="ASTACIN-LIKE METALLOENDOPEPTIDASE-RELATED"/>
    <property type="match status" value="1"/>
</dbReference>
<feature type="binding site" evidence="9">
    <location>
        <position position="215"/>
    </location>
    <ligand>
        <name>Zn(2+)</name>
        <dbReference type="ChEBI" id="CHEBI:29105"/>
        <note>catalytic</note>
    </ligand>
</feature>
<dbReference type="InterPro" id="IPR035914">
    <property type="entry name" value="Sperma_CUB_dom_sf"/>
</dbReference>
<dbReference type="AlphaFoldDB" id="A0AAD8FV78"/>
<keyword evidence="15" id="KW-1185">Reference proteome</keyword>
<keyword evidence="6 9" id="KW-0482">Metalloprotease</keyword>
<dbReference type="SMART" id="SM00042">
    <property type="entry name" value="CUB"/>
    <property type="match status" value="1"/>
</dbReference>
<evidence type="ECO:0000256" key="1">
    <source>
        <dbReference type="ARBA" id="ARBA00022670"/>
    </source>
</evidence>
<dbReference type="PRINTS" id="PR00480">
    <property type="entry name" value="ASTACIN"/>
</dbReference>
<feature type="binding site" evidence="9">
    <location>
        <position position="225"/>
    </location>
    <ligand>
        <name>Zn(2+)</name>
        <dbReference type="ChEBI" id="CHEBI:29105"/>
        <note>catalytic</note>
    </ligand>
</feature>
<evidence type="ECO:0000256" key="2">
    <source>
        <dbReference type="ARBA" id="ARBA00022723"/>
    </source>
</evidence>
<dbReference type="SMART" id="SM00235">
    <property type="entry name" value="ZnMc"/>
    <property type="match status" value="1"/>
</dbReference>
<dbReference type="InterPro" id="IPR006026">
    <property type="entry name" value="Peptidase_Metallo"/>
</dbReference>
<dbReference type="InterPro" id="IPR000859">
    <property type="entry name" value="CUB_dom"/>
</dbReference>
<dbReference type="Proteomes" id="UP001230051">
    <property type="component" value="Unassembled WGS sequence"/>
</dbReference>
<dbReference type="SUPFAM" id="SSF55486">
    <property type="entry name" value="Metalloproteases ('zincins'), catalytic domain"/>
    <property type="match status" value="1"/>
</dbReference>
<feature type="binding site" evidence="9">
    <location>
        <position position="219"/>
    </location>
    <ligand>
        <name>Zn(2+)</name>
        <dbReference type="ChEBI" id="CHEBI:29105"/>
        <note>catalytic</note>
    </ligand>
</feature>
<evidence type="ECO:0000256" key="3">
    <source>
        <dbReference type="ARBA" id="ARBA00022729"/>
    </source>
</evidence>
<reference evidence="14" key="1">
    <citation type="submission" date="2022-02" db="EMBL/GenBank/DDBJ databases">
        <title>Atlantic sturgeon de novo genome assembly.</title>
        <authorList>
            <person name="Stock M."/>
            <person name="Klopp C."/>
            <person name="Guiguen Y."/>
            <person name="Cabau C."/>
            <person name="Parinello H."/>
            <person name="Santidrian Yebra-Pimentel E."/>
            <person name="Kuhl H."/>
            <person name="Dirks R.P."/>
            <person name="Guessner J."/>
            <person name="Wuertz S."/>
            <person name="Du K."/>
            <person name="Schartl M."/>
        </authorList>
    </citation>
    <scope>NUCLEOTIDE SEQUENCE</scope>
    <source>
        <strain evidence="14">STURGEONOMICS-FGT-2020</strain>
        <tissue evidence="14">Whole blood</tissue>
    </source>
</reference>
<keyword evidence="1 9" id="KW-0645">Protease</keyword>
<organism evidence="14 15">
    <name type="scientific">Acipenser oxyrinchus oxyrinchus</name>
    <dbReference type="NCBI Taxonomy" id="40147"/>
    <lineage>
        <taxon>Eukaryota</taxon>
        <taxon>Metazoa</taxon>
        <taxon>Chordata</taxon>
        <taxon>Craniata</taxon>
        <taxon>Vertebrata</taxon>
        <taxon>Euteleostomi</taxon>
        <taxon>Actinopterygii</taxon>
        <taxon>Chondrostei</taxon>
        <taxon>Acipenseriformes</taxon>
        <taxon>Acipenseridae</taxon>
        <taxon>Acipenser</taxon>
    </lineage>
</organism>
<evidence type="ECO:0000259" key="13">
    <source>
        <dbReference type="PROSITE" id="PS51864"/>
    </source>
</evidence>
<dbReference type="PROSITE" id="PS01180">
    <property type="entry name" value="CUB"/>
    <property type="match status" value="1"/>
</dbReference>
<comment type="cofactor">
    <cofactor evidence="9 10">
        <name>Zn(2+)</name>
        <dbReference type="ChEBI" id="CHEBI:29105"/>
    </cofactor>
    <text evidence="9 10">Binds 1 zinc ion per subunit.</text>
</comment>
<protein>
    <recommendedName>
        <fullName evidence="10">Metalloendopeptidase</fullName>
        <ecNumber evidence="10">3.4.24.-</ecNumber>
    </recommendedName>
</protein>
<feature type="domain" description="Peptidase M12A" evidence="13">
    <location>
        <begin position="117"/>
        <end position="316"/>
    </location>
</feature>
<gene>
    <name evidence="14" type="primary">ASTL</name>
    <name evidence="14" type="ORF">AOXY_G28555</name>
</gene>
<evidence type="ECO:0000256" key="10">
    <source>
        <dbReference type="RuleBase" id="RU361183"/>
    </source>
</evidence>
<sequence>MALSSLDGHTFGWVYISPCAGVLKHQAKRKDESPELLRTLQQQMKMDQKLMLATLALLLSVSHGKPLKGDHSGKGQRERRSPGIPEDKDVFSIILEANKGIKEHLMEGDIVVSNSRNAMNCPDNSCFWPKASDGFVYVPYTISSEYSAKEKDIISSAFPDFEAQTCIKFKQRTTEKDYINISPQNGCWSNIGKYKGVQQVSLSKGGCVYKATAQHELIHALGFFHEQSRPDRDSYVRINWQYIPEDQVQNFYKQDINTLGMPYDYTSIMHYGRDAFSNTTGKFTIVPIPDETVEIGQRIAMSPRDIQKINKLYGCSKSMQCGGILTAVSGTLTSPNYPLEYPINIDCIWIINAPKGYKVSLTISSFDVEYSEDCSYDYLTLRDGPMTTSLYSKPTVALNPFPPSPPVETLPWFSSTATAQMWGRDSQPSTSLVRKEALCGFRVFVIEVNAVFEWALQKYLHNMTSVY</sequence>
<evidence type="ECO:0000256" key="4">
    <source>
        <dbReference type="ARBA" id="ARBA00022801"/>
    </source>
</evidence>
<dbReference type="GO" id="GO:0006508">
    <property type="term" value="P:proteolysis"/>
    <property type="evidence" value="ECO:0007669"/>
    <property type="project" value="UniProtKB-KW"/>
</dbReference>
<evidence type="ECO:0000256" key="8">
    <source>
        <dbReference type="PROSITE-ProRule" id="PRU00059"/>
    </source>
</evidence>
<feature type="compositionally biased region" description="Basic and acidic residues" evidence="11">
    <location>
        <begin position="67"/>
        <end position="85"/>
    </location>
</feature>
<evidence type="ECO:0000256" key="9">
    <source>
        <dbReference type="PROSITE-ProRule" id="PRU01211"/>
    </source>
</evidence>
<dbReference type="InterPro" id="IPR001506">
    <property type="entry name" value="Peptidase_M12A"/>
</dbReference>
<evidence type="ECO:0000313" key="15">
    <source>
        <dbReference type="Proteomes" id="UP001230051"/>
    </source>
</evidence>
<feature type="active site" evidence="9">
    <location>
        <position position="216"/>
    </location>
</feature>
<keyword evidence="4 9" id="KW-0378">Hydrolase</keyword>
<keyword evidence="3" id="KW-0732">Signal</keyword>
<dbReference type="GO" id="GO:0008270">
    <property type="term" value="F:zinc ion binding"/>
    <property type="evidence" value="ECO:0007669"/>
    <property type="project" value="UniProtKB-UniRule"/>
</dbReference>
<dbReference type="Gene3D" id="3.40.390.10">
    <property type="entry name" value="Collagenase (Catalytic Domain)"/>
    <property type="match status" value="1"/>
</dbReference>
<name>A0AAD8FV78_ACIOX</name>
<dbReference type="FunFam" id="3.40.390.10:FF:000040">
    <property type="entry name" value="Metalloendopeptidase"/>
    <property type="match status" value="1"/>
</dbReference>